<dbReference type="InterPro" id="IPR036188">
    <property type="entry name" value="FAD/NAD-bd_sf"/>
</dbReference>
<comment type="caution">
    <text evidence="1">The sequence shown here is derived from an EMBL/GenBank/DDBJ whole genome shotgun (WGS) entry which is preliminary data.</text>
</comment>
<dbReference type="Proteomes" id="UP001530400">
    <property type="component" value="Unassembled WGS sequence"/>
</dbReference>
<dbReference type="Gene3D" id="3.50.50.60">
    <property type="entry name" value="FAD/NAD(P)-binding domain"/>
    <property type="match status" value="1"/>
</dbReference>
<dbReference type="Pfam" id="PF13450">
    <property type="entry name" value="NAD_binding_8"/>
    <property type="match status" value="1"/>
</dbReference>
<dbReference type="EMBL" id="JALLPJ020000421">
    <property type="protein sequence ID" value="KAL3792781.1"/>
    <property type="molecule type" value="Genomic_DNA"/>
</dbReference>
<evidence type="ECO:0000313" key="2">
    <source>
        <dbReference type="Proteomes" id="UP001530400"/>
    </source>
</evidence>
<evidence type="ECO:0008006" key="3">
    <source>
        <dbReference type="Google" id="ProtNLM"/>
    </source>
</evidence>
<reference evidence="1 2" key="1">
    <citation type="submission" date="2024-10" db="EMBL/GenBank/DDBJ databases">
        <title>Updated reference genomes for cyclostephanoid diatoms.</title>
        <authorList>
            <person name="Roberts W.R."/>
            <person name="Alverson A.J."/>
        </authorList>
    </citation>
    <scope>NUCLEOTIDE SEQUENCE [LARGE SCALE GENOMIC DNA]</scope>
    <source>
        <strain evidence="1 2">AJA010-31</strain>
    </source>
</reference>
<sequence>MAFSSACTPSVNVCILGGGIGGCSALKSLLETASSSSSVALIETERGLGGRSSTRLSREDERIQINHGAPMADVRTPDGLHAFQSLEANGFARQISSQDSSVQYFVGDPNMKPAMTNDKVTNWILKDKNDDVILTTDWLVISGSSVAHSRWTDAFGGEPPLVKAAREIDNKDLDDALKCIGEIGASPVQVAMMAFDNTESWNSITTCTSVVEIPDDEILDKLVFRRSSDNNIVSVVAHSTTEFALTAADVYGSKSTAARIGGASSSADREEEVLGVLMSSVNTQLEKIIGNESVKPPMWGPFLHRWGNAFPTGSALPLEKAVIGDAKVALCGDYVGERFGSIEGALLSGMRVGIEVGKLVK</sequence>
<dbReference type="SUPFAM" id="SSF51905">
    <property type="entry name" value="FAD/NAD(P)-binding domain"/>
    <property type="match status" value="1"/>
</dbReference>
<dbReference type="PANTHER" id="PTHR16128:SF5">
    <property type="entry name" value="FAD_NAD(P)-BINDING OXIDOREDUCTASE FAMILY PROTEIN"/>
    <property type="match status" value="1"/>
</dbReference>
<accession>A0ABD3PZF8</accession>
<dbReference type="AlphaFoldDB" id="A0ABD3PZF8"/>
<dbReference type="Gene3D" id="3.90.660.10">
    <property type="match status" value="1"/>
</dbReference>
<organism evidence="1 2">
    <name type="scientific">Cyclotella atomus</name>
    <dbReference type="NCBI Taxonomy" id="382360"/>
    <lineage>
        <taxon>Eukaryota</taxon>
        <taxon>Sar</taxon>
        <taxon>Stramenopiles</taxon>
        <taxon>Ochrophyta</taxon>
        <taxon>Bacillariophyta</taxon>
        <taxon>Coscinodiscophyceae</taxon>
        <taxon>Thalassiosirophycidae</taxon>
        <taxon>Stephanodiscales</taxon>
        <taxon>Stephanodiscaceae</taxon>
        <taxon>Cyclotella</taxon>
    </lineage>
</organism>
<proteinExistence type="predicted"/>
<name>A0ABD3PZF8_9STRA</name>
<dbReference type="PANTHER" id="PTHR16128">
    <property type="entry name" value="FAD/NAD(P)-BINDING OXIDOREDUCTASE FAMILY PROTEIN"/>
    <property type="match status" value="1"/>
</dbReference>
<keyword evidence="2" id="KW-1185">Reference proteome</keyword>
<protein>
    <recommendedName>
        <fullName evidence="3">Amine oxidase domain-containing protein</fullName>
    </recommendedName>
</protein>
<evidence type="ECO:0000313" key="1">
    <source>
        <dbReference type="EMBL" id="KAL3792781.1"/>
    </source>
</evidence>
<gene>
    <name evidence="1" type="ORF">ACHAWO_002386</name>
</gene>